<evidence type="ECO:0000256" key="8">
    <source>
        <dbReference type="ARBA" id="ARBA00023180"/>
    </source>
</evidence>
<evidence type="ECO:0000256" key="4">
    <source>
        <dbReference type="ARBA" id="ARBA00022989"/>
    </source>
</evidence>
<evidence type="ECO:0000256" key="10">
    <source>
        <dbReference type="SAM" id="Phobius"/>
    </source>
</evidence>
<evidence type="ECO:0000313" key="13">
    <source>
        <dbReference type="RefSeq" id="XP_042561410.1"/>
    </source>
</evidence>
<dbReference type="GO" id="GO:0016493">
    <property type="term" value="F:C-C chemokine receptor activity"/>
    <property type="evidence" value="ECO:0007669"/>
    <property type="project" value="TreeGrafter"/>
</dbReference>
<dbReference type="CDD" id="cd14975">
    <property type="entry name" value="7tmA_LTB4R"/>
    <property type="match status" value="1"/>
</dbReference>
<dbReference type="PANTHER" id="PTHR10489:SF946">
    <property type="entry name" value="LEUKOTRIENE B4 RECEPTOR 1-LIKE"/>
    <property type="match status" value="1"/>
</dbReference>
<evidence type="ECO:0000256" key="9">
    <source>
        <dbReference type="ARBA" id="ARBA00023224"/>
    </source>
</evidence>
<reference evidence="13" key="1">
    <citation type="submission" date="2025-08" db="UniProtKB">
        <authorList>
            <consortium name="RefSeq"/>
        </authorList>
    </citation>
    <scope>IDENTIFICATION</scope>
</reference>
<dbReference type="PRINTS" id="PR00237">
    <property type="entry name" value="GPCRRHODOPSN"/>
</dbReference>
<keyword evidence="3 10" id="KW-0812">Transmembrane</keyword>
<feature type="transmembrane region" description="Helical" evidence="10">
    <location>
        <begin position="53"/>
        <end position="76"/>
    </location>
</feature>
<keyword evidence="6 10" id="KW-0472">Membrane</keyword>
<feature type="transmembrane region" description="Helical" evidence="10">
    <location>
        <begin position="88"/>
        <end position="113"/>
    </location>
</feature>
<keyword evidence="12" id="KW-1185">Reference proteome</keyword>
<dbReference type="SUPFAM" id="SSF81321">
    <property type="entry name" value="Family A G protein-coupled receptor-like"/>
    <property type="match status" value="1"/>
</dbReference>
<keyword evidence="9" id="KW-0807">Transducer</keyword>
<dbReference type="Gene3D" id="1.20.1070.10">
    <property type="entry name" value="Rhodopsin 7-helix transmembrane proteins"/>
    <property type="match status" value="1"/>
</dbReference>
<keyword evidence="8" id="KW-0325">Glycoprotein</keyword>
<keyword evidence="4 10" id="KW-1133">Transmembrane helix</keyword>
<evidence type="ECO:0000256" key="3">
    <source>
        <dbReference type="ARBA" id="ARBA00022692"/>
    </source>
</evidence>
<feature type="domain" description="G-protein coupled receptors family 1 profile" evidence="11">
    <location>
        <begin position="32"/>
        <end position="283"/>
    </location>
</feature>
<comment type="subcellular location">
    <subcellularLocation>
        <location evidence="1">Cell membrane</location>
        <topology evidence="1">Multi-pass membrane protein</topology>
    </subcellularLocation>
</comment>
<evidence type="ECO:0000256" key="5">
    <source>
        <dbReference type="ARBA" id="ARBA00023040"/>
    </source>
</evidence>
<dbReference type="GO" id="GO:0006955">
    <property type="term" value="P:immune response"/>
    <property type="evidence" value="ECO:0007669"/>
    <property type="project" value="TreeGrafter"/>
</dbReference>
<dbReference type="GO" id="GO:0009897">
    <property type="term" value="C:external side of plasma membrane"/>
    <property type="evidence" value="ECO:0007669"/>
    <property type="project" value="TreeGrafter"/>
</dbReference>
<dbReference type="KEGG" id="char:122130736"/>
<feature type="transmembrane region" description="Helical" evidence="10">
    <location>
        <begin position="175"/>
        <end position="197"/>
    </location>
</feature>
<dbReference type="GO" id="GO:0060326">
    <property type="term" value="P:cell chemotaxis"/>
    <property type="evidence" value="ECO:0007669"/>
    <property type="project" value="TreeGrafter"/>
</dbReference>
<name>A0A8M1KFW9_CLUHA</name>
<dbReference type="InterPro" id="IPR017452">
    <property type="entry name" value="GPCR_Rhodpsn_7TM"/>
</dbReference>
<dbReference type="GO" id="GO:0007204">
    <property type="term" value="P:positive regulation of cytosolic calcium ion concentration"/>
    <property type="evidence" value="ECO:0007669"/>
    <property type="project" value="TreeGrafter"/>
</dbReference>
<dbReference type="PANTHER" id="PTHR10489">
    <property type="entry name" value="CELL ADHESION MOLECULE"/>
    <property type="match status" value="1"/>
</dbReference>
<feature type="transmembrane region" description="Helical" evidence="10">
    <location>
        <begin position="218"/>
        <end position="246"/>
    </location>
</feature>
<feature type="transmembrane region" description="Helical" evidence="10">
    <location>
        <begin position="266"/>
        <end position="286"/>
    </location>
</feature>
<sequence length="354" mass="39114">MASAESPAEISGTGLVVACVILSLSFLVGAPGNLLVIWTILKHVKKRSHTVVLILHLAIADLLALITLPLWIYSLANSWIFGQVMCKATAYVVNACMYSSVFLLTIMSVECFVAVRYPFASVGWRRKQALHKLLFGVWVASFLLSIPVIPSQLLGDYADLKMCTFKQYNSDTEEIIFLLLETLVGFITPLTILVICYGCLYSRIAQMNFKSKRKSTGLIAAVVVGFVICWTPHHIGNILSLVNIGIQRSHQEVAKNVEEVRETMTFIAGALAFVSSTINPVLYVFAARSFRSSLRETGIQKLFRHISSTATGEGNKDLCFTSKKQTSHTQSSQCHTESKVQIDLHIDICDQTST</sequence>
<dbReference type="Proteomes" id="UP000515152">
    <property type="component" value="Unplaced"/>
</dbReference>
<dbReference type="Pfam" id="PF00001">
    <property type="entry name" value="7tm_1"/>
    <property type="match status" value="1"/>
</dbReference>
<dbReference type="GO" id="GO:0019722">
    <property type="term" value="P:calcium-mediated signaling"/>
    <property type="evidence" value="ECO:0007669"/>
    <property type="project" value="TreeGrafter"/>
</dbReference>
<evidence type="ECO:0000256" key="2">
    <source>
        <dbReference type="ARBA" id="ARBA00022475"/>
    </source>
</evidence>
<keyword evidence="7 13" id="KW-0675">Receptor</keyword>
<feature type="transmembrane region" description="Helical" evidence="10">
    <location>
        <begin position="15"/>
        <end position="41"/>
    </location>
</feature>
<dbReference type="OrthoDB" id="8888529at2759"/>
<proteinExistence type="predicted"/>
<dbReference type="RefSeq" id="XP_042561410.1">
    <property type="nucleotide sequence ID" value="XM_042705476.1"/>
</dbReference>
<evidence type="ECO:0000256" key="6">
    <source>
        <dbReference type="ARBA" id="ARBA00023136"/>
    </source>
</evidence>
<dbReference type="InterPro" id="IPR050119">
    <property type="entry name" value="CCR1-9-like"/>
</dbReference>
<accession>A0A8M1KFW9</accession>
<keyword evidence="2" id="KW-1003">Cell membrane</keyword>
<gene>
    <name evidence="13" type="primary">si:dkey-148a17.6</name>
</gene>
<evidence type="ECO:0000259" key="11">
    <source>
        <dbReference type="PROSITE" id="PS50262"/>
    </source>
</evidence>
<dbReference type="GO" id="GO:0019957">
    <property type="term" value="F:C-C chemokine binding"/>
    <property type="evidence" value="ECO:0007669"/>
    <property type="project" value="TreeGrafter"/>
</dbReference>
<dbReference type="GeneID" id="122130736"/>
<feature type="transmembrane region" description="Helical" evidence="10">
    <location>
        <begin position="133"/>
        <end position="155"/>
    </location>
</feature>
<organism evidence="12 13">
    <name type="scientific">Clupea harengus</name>
    <name type="common">Atlantic herring</name>
    <dbReference type="NCBI Taxonomy" id="7950"/>
    <lineage>
        <taxon>Eukaryota</taxon>
        <taxon>Metazoa</taxon>
        <taxon>Chordata</taxon>
        <taxon>Craniata</taxon>
        <taxon>Vertebrata</taxon>
        <taxon>Euteleostomi</taxon>
        <taxon>Actinopterygii</taxon>
        <taxon>Neopterygii</taxon>
        <taxon>Teleostei</taxon>
        <taxon>Clupei</taxon>
        <taxon>Clupeiformes</taxon>
        <taxon>Clupeoidei</taxon>
        <taxon>Clupeidae</taxon>
        <taxon>Clupea</taxon>
    </lineage>
</organism>
<evidence type="ECO:0000256" key="1">
    <source>
        <dbReference type="ARBA" id="ARBA00004651"/>
    </source>
</evidence>
<evidence type="ECO:0000256" key="7">
    <source>
        <dbReference type="ARBA" id="ARBA00023170"/>
    </source>
</evidence>
<keyword evidence="5" id="KW-0297">G-protein coupled receptor</keyword>
<dbReference type="FunFam" id="1.20.1070.10:FF:000109">
    <property type="entry name" value="Leukotriene B4 receptor"/>
    <property type="match status" value="1"/>
</dbReference>
<dbReference type="GO" id="GO:0004974">
    <property type="term" value="F:leukotriene receptor activity"/>
    <property type="evidence" value="ECO:0007669"/>
    <property type="project" value="UniProtKB-ARBA"/>
</dbReference>
<dbReference type="InterPro" id="IPR000276">
    <property type="entry name" value="GPCR_Rhodpsn"/>
</dbReference>
<protein>
    <submittedName>
        <fullName evidence="13">Leukotriene B4 receptor 1</fullName>
    </submittedName>
</protein>
<dbReference type="AlphaFoldDB" id="A0A8M1KFW9"/>
<evidence type="ECO:0000313" key="12">
    <source>
        <dbReference type="Proteomes" id="UP000515152"/>
    </source>
</evidence>
<dbReference type="PROSITE" id="PS50262">
    <property type="entry name" value="G_PROTEIN_RECEP_F1_2"/>
    <property type="match status" value="1"/>
</dbReference>